<proteinExistence type="predicted"/>
<dbReference type="Proteomes" id="UP000199128">
    <property type="component" value="Unassembled WGS sequence"/>
</dbReference>
<keyword evidence="1" id="KW-0175">Coiled coil</keyword>
<dbReference type="EMBL" id="FOGP01000002">
    <property type="protein sequence ID" value="SER41497.1"/>
    <property type="molecule type" value="Genomic_DNA"/>
</dbReference>
<feature type="coiled-coil region" evidence="1">
    <location>
        <begin position="196"/>
        <end position="336"/>
    </location>
</feature>
<protein>
    <submittedName>
        <fullName evidence="5">Uncharacterized protein</fullName>
    </submittedName>
</protein>
<evidence type="ECO:0000256" key="2">
    <source>
        <dbReference type="SAM" id="MobiDB-lite"/>
    </source>
</evidence>
<evidence type="ECO:0000256" key="3">
    <source>
        <dbReference type="SAM" id="Phobius"/>
    </source>
</evidence>
<gene>
    <name evidence="5" type="ORF">SAMN05216446_0722</name>
    <name evidence="4" type="ORF">SAMN05216447_1029</name>
</gene>
<dbReference type="AlphaFoldDB" id="A0A1H9P0A6"/>
<sequence>MSDSQESSEPLVDEDFATPEEIATAQEENVEELEALPVISAKDGTTTPRRMQTGALDSLKSGLDAVAAVRAAAKQHSDARAQAKQLKKELDKSKETLAHRLDVDRNYDKILAEQKAVIQKGNEGIARAEAAIEELETKKSELDATLAQKKADDEAAIRPYRELMESTKGRSDDAARALAEIRRAVKTADQQVADTAKRREQRIAAANRAVDNAQDRLRKVESDLNSLKGSSTASPNALSKMQSELVAERAHLDAAREDVGRVTAECQQLVDNAQTHLWTQKQSLETAERAADDAKREADGRREEYESLYNKAMGGQKEIEARIAEVEKDIDARQTERAEQAQVVFDAQALVDEADDIHSTPEVTKNLQDAIATGKVELEKRQREVDALAAEERQLRESTRAQRFLFIGVAAVAIVIIVLIVSFFALPH</sequence>
<feature type="transmembrane region" description="Helical" evidence="3">
    <location>
        <begin position="404"/>
        <end position="426"/>
    </location>
</feature>
<evidence type="ECO:0000256" key="1">
    <source>
        <dbReference type="SAM" id="Coils"/>
    </source>
</evidence>
<evidence type="ECO:0000313" key="6">
    <source>
        <dbReference type="Proteomes" id="UP000199128"/>
    </source>
</evidence>
<organism evidence="5 6">
    <name type="scientific">Parafannyhessea umbonata</name>
    <dbReference type="NCBI Taxonomy" id="604330"/>
    <lineage>
        <taxon>Bacteria</taxon>
        <taxon>Bacillati</taxon>
        <taxon>Actinomycetota</taxon>
        <taxon>Coriobacteriia</taxon>
        <taxon>Coriobacteriales</taxon>
        <taxon>Atopobiaceae</taxon>
        <taxon>Parafannyhessea</taxon>
    </lineage>
</organism>
<dbReference type="EMBL" id="FNWT01000002">
    <property type="protein sequence ID" value="SEH41304.1"/>
    <property type="molecule type" value="Genomic_DNA"/>
</dbReference>
<keyword evidence="3" id="KW-0472">Membrane</keyword>
<dbReference type="Proteomes" id="UP000199135">
    <property type="component" value="Unassembled WGS sequence"/>
</dbReference>
<dbReference type="RefSeq" id="WP_078686907.1">
    <property type="nucleotide sequence ID" value="NZ_FNWT01000002.1"/>
</dbReference>
<reference evidence="6 7" key="1">
    <citation type="submission" date="2016-10" db="EMBL/GenBank/DDBJ databases">
        <authorList>
            <person name="Varghese N."/>
            <person name="Submissions S."/>
        </authorList>
    </citation>
    <scope>NUCLEOTIDE SEQUENCE [LARGE SCALE GENOMIC DNA]</scope>
    <source>
        <strain evidence="6">KHGC19</strain>
        <strain evidence="4 7">WCP15</strain>
    </source>
</reference>
<reference evidence="5" key="2">
    <citation type="submission" date="2016-10" db="EMBL/GenBank/DDBJ databases">
        <authorList>
            <person name="de Groot N.N."/>
        </authorList>
    </citation>
    <scope>NUCLEOTIDE SEQUENCE [LARGE SCALE GENOMIC DNA]</scope>
    <source>
        <strain evidence="5">KHGC19</strain>
    </source>
</reference>
<feature type="region of interest" description="Disordered" evidence="2">
    <location>
        <begin position="1"/>
        <end position="51"/>
    </location>
</feature>
<keyword evidence="3" id="KW-1133">Transmembrane helix</keyword>
<feature type="coiled-coil region" evidence="1">
    <location>
        <begin position="69"/>
        <end position="152"/>
    </location>
</feature>
<evidence type="ECO:0000313" key="7">
    <source>
        <dbReference type="Proteomes" id="UP000199135"/>
    </source>
</evidence>
<evidence type="ECO:0000313" key="5">
    <source>
        <dbReference type="EMBL" id="SER41497.1"/>
    </source>
</evidence>
<keyword evidence="7" id="KW-1185">Reference proteome</keyword>
<name>A0A1H9P0A6_9ACTN</name>
<evidence type="ECO:0000313" key="4">
    <source>
        <dbReference type="EMBL" id="SEH41304.1"/>
    </source>
</evidence>
<accession>A0A1H9P0A6</accession>
<keyword evidence="3" id="KW-0812">Transmembrane</keyword>